<keyword evidence="1" id="KW-1133">Transmembrane helix</keyword>
<accession>A0A317CRC6</accession>
<name>A0A317CRC6_9ACTN</name>
<dbReference type="Proteomes" id="UP000245410">
    <property type="component" value="Unassembled WGS sequence"/>
</dbReference>
<organism evidence="3 4">
    <name type="scientific">Micromonospora acroterricola</name>
    <dbReference type="NCBI Taxonomy" id="2202421"/>
    <lineage>
        <taxon>Bacteria</taxon>
        <taxon>Bacillati</taxon>
        <taxon>Actinomycetota</taxon>
        <taxon>Actinomycetes</taxon>
        <taxon>Micromonosporales</taxon>
        <taxon>Micromonosporaceae</taxon>
        <taxon>Micromonospora</taxon>
    </lineage>
</organism>
<dbReference type="InterPro" id="IPR022742">
    <property type="entry name" value="Hydrolase_4"/>
</dbReference>
<dbReference type="SUPFAM" id="SSF53474">
    <property type="entry name" value="alpha/beta-Hydrolases"/>
    <property type="match status" value="1"/>
</dbReference>
<reference evidence="3 4" key="1">
    <citation type="submission" date="2018-05" db="EMBL/GenBank/DDBJ databases">
        <title>Micromonospora atacamensis sp. nov., a novel actinobacteria isolated from high altitude Atacama Desert soil.</title>
        <authorList>
            <person name="Carro L."/>
            <person name="Golinska P."/>
            <person name="Klenk H.-P."/>
            <person name="Goodfellow M."/>
        </authorList>
    </citation>
    <scope>NUCLEOTIDE SEQUENCE [LARGE SCALE GENOMIC DNA]</scope>
    <source>
        <strain evidence="3 4">5R2A7</strain>
    </source>
</reference>
<dbReference type="PANTHER" id="PTHR43798:SF33">
    <property type="entry name" value="HYDROLASE, PUTATIVE (AFU_ORTHOLOGUE AFUA_2G14860)-RELATED"/>
    <property type="match status" value="1"/>
</dbReference>
<feature type="domain" description="Serine aminopeptidase S33" evidence="2">
    <location>
        <begin position="113"/>
        <end position="245"/>
    </location>
</feature>
<comment type="caution">
    <text evidence="3">The sequence shown here is derived from an EMBL/GenBank/DDBJ whole genome shotgun (WGS) entry which is preliminary data.</text>
</comment>
<dbReference type="PANTHER" id="PTHR43798">
    <property type="entry name" value="MONOACYLGLYCEROL LIPASE"/>
    <property type="match status" value="1"/>
</dbReference>
<keyword evidence="4" id="KW-1185">Reference proteome</keyword>
<sequence length="358" mass="37695">MTGAVRGSDGAEDRRQCPPPGLTPMGLLGGQLTVVDCCLALATGALTLLVSAVVALYLWPLRRRELRGAPAHPLDFAAATGVAETIMAAEAVDPLVRPESRSRLLSHGSRTGRAVLLLHGYTHAPDQYDELAKEFFDRGYNVWIPRAPHHGTVDRRAHHRVEAGDLTAYAAEALTVAAGLGEEVGVVGISGGAVLAAWLAQVRGDVVRRLLLLSPFFRPDPRQAPAFAVKPLTVLYGRRLLPDRVTSRGYSLSAVTQYLMIARNLPVPPRRTGLLSAAVAISPLDGVVDPAAAVGVPGGIARANGITLGVCTLPESLGVRHDVLALAALGVDGSELRRRYVALYEEEPAPAPTTAAAG</sequence>
<dbReference type="InterPro" id="IPR029058">
    <property type="entry name" value="AB_hydrolase_fold"/>
</dbReference>
<dbReference type="EMBL" id="QGKR01000364">
    <property type="protein sequence ID" value="PWR04782.1"/>
    <property type="molecule type" value="Genomic_DNA"/>
</dbReference>
<keyword evidence="1" id="KW-0472">Membrane</keyword>
<protein>
    <recommendedName>
        <fullName evidence="2">Serine aminopeptidase S33 domain-containing protein</fullName>
    </recommendedName>
</protein>
<evidence type="ECO:0000259" key="2">
    <source>
        <dbReference type="Pfam" id="PF12146"/>
    </source>
</evidence>
<feature type="transmembrane region" description="Helical" evidence="1">
    <location>
        <begin position="32"/>
        <end position="59"/>
    </location>
</feature>
<dbReference type="Pfam" id="PF12146">
    <property type="entry name" value="Hydrolase_4"/>
    <property type="match status" value="1"/>
</dbReference>
<dbReference type="Gene3D" id="3.40.50.1820">
    <property type="entry name" value="alpha/beta hydrolase"/>
    <property type="match status" value="1"/>
</dbReference>
<dbReference type="AlphaFoldDB" id="A0A317CRC6"/>
<keyword evidence="1" id="KW-0812">Transmembrane</keyword>
<dbReference type="InterPro" id="IPR050266">
    <property type="entry name" value="AB_hydrolase_sf"/>
</dbReference>
<dbReference type="GO" id="GO:0016020">
    <property type="term" value="C:membrane"/>
    <property type="evidence" value="ECO:0007669"/>
    <property type="project" value="TreeGrafter"/>
</dbReference>
<evidence type="ECO:0000313" key="3">
    <source>
        <dbReference type="EMBL" id="PWR04782.1"/>
    </source>
</evidence>
<evidence type="ECO:0000256" key="1">
    <source>
        <dbReference type="SAM" id="Phobius"/>
    </source>
</evidence>
<evidence type="ECO:0000313" key="4">
    <source>
        <dbReference type="Proteomes" id="UP000245410"/>
    </source>
</evidence>
<gene>
    <name evidence="3" type="ORF">DKT68_30445</name>
</gene>
<proteinExistence type="predicted"/>